<dbReference type="InterPro" id="IPR000015">
    <property type="entry name" value="Fimb_usher"/>
</dbReference>
<evidence type="ECO:0000259" key="10">
    <source>
        <dbReference type="Pfam" id="PF13953"/>
    </source>
</evidence>
<name>A0AAJ2S705_9ENTR</name>
<dbReference type="InterPro" id="IPR025885">
    <property type="entry name" value="PapC_N"/>
</dbReference>
<keyword evidence="3" id="KW-0813">Transport</keyword>
<protein>
    <submittedName>
        <fullName evidence="12">Fimbria/pilus outer membrane usher protein</fullName>
    </submittedName>
</protein>
<evidence type="ECO:0000256" key="9">
    <source>
        <dbReference type="ARBA" id="ARBA00023237"/>
    </source>
</evidence>
<dbReference type="InterPro" id="IPR042186">
    <property type="entry name" value="FimD_plug_dom"/>
</dbReference>
<dbReference type="PANTHER" id="PTHR30451:SF21">
    <property type="entry name" value="FIMBRIAL USHER DOMAIN-CONTAINING PROTEIN YDET-RELATED"/>
    <property type="match status" value="1"/>
</dbReference>
<evidence type="ECO:0000256" key="5">
    <source>
        <dbReference type="ARBA" id="ARBA00022558"/>
    </source>
</evidence>
<dbReference type="InterPro" id="IPR025949">
    <property type="entry name" value="PapC-like_C"/>
</dbReference>
<sequence length="850" mass="93216">MIFRRQFLPIIVKRPSSNLHYLAGVLLLASVDASARDYYFSPSSLEGDAQSQADVDLSLFSKSNAQLPGVYSTSIVLNKQKLEEVSLTYTNDEDGVLHPALSPDQLRKWGIRIDAYPDLVQQPTDKPLTQPLGHFIPDASVNFDFNTMTLRISMPQAAISNEGRDYIDPSRWEDGVPTAFADYSISGAQHTDSDNKTDTNQYLNLRSGANLGGWRMRNYSTWSKSDDTNSWQSINTWVAHDIDILKAQFTAGQSSTRGDVFDSIQYNGVNIATDEDMLPYSQRGFAPTIRGTATSNAEISIRQNGYLIYQASVAPGAFEIKDLYSTTNSGDLEVTVKEADGTEHKFTQPYSSLALMQRPGQMKYEATVARYREDGGTNANEPLFAQGSVVYGLNNFSTLYGGLTGSEDYYAANVGTGIALGAFGSVSLDITLAQARLDNDETSTGQSLRLLYTGKIESTDTNFTLAGYRYSTHGYYSFADANQKYDADEDDWQFRYNKHNRLQLSVSQNVLGTSLYLSGYQQDYWNTSKKERSLSAGLNRTLYGMSFHLAYTYNKTDDNNSDQMVSFGVSVPLSKWLPNSWANYNLSNNKGGDTRQNLGFNGTLLDDQRLSYSLQQSRSNHDGESSSSVYGSYRSQYANFNSGYYYSSDNSQQLSYGVSGAIVAHPHGVTLSQPLGDTFAIINARGASGIRFQNQRGVATDVFGNAIIPSLTPYQINNIRVDTTSLPEDVDTNATTLTTIPSRSAAVAATLEAQVGYRALIKLSRSQNRSVPFGAIASANVKGVTGIVDDTSTLYLAGIGESTRLLIKWGTGLDQQCAAQITIDATQPLTNPTGIRTIDALCQQVTAHAE</sequence>
<evidence type="ECO:0000259" key="11">
    <source>
        <dbReference type="Pfam" id="PF13954"/>
    </source>
</evidence>
<dbReference type="PANTHER" id="PTHR30451">
    <property type="entry name" value="OUTER MEMBRANE USHER PROTEIN"/>
    <property type="match status" value="1"/>
</dbReference>
<evidence type="ECO:0000256" key="1">
    <source>
        <dbReference type="ARBA" id="ARBA00004571"/>
    </source>
</evidence>
<feature type="domain" description="PapC N-terminal" evidence="11">
    <location>
        <begin position="39"/>
        <end position="186"/>
    </location>
</feature>
<evidence type="ECO:0000313" key="13">
    <source>
        <dbReference type="Proteomes" id="UP001282336"/>
    </source>
</evidence>
<comment type="caution">
    <text evidence="12">The sequence shown here is derived from an EMBL/GenBank/DDBJ whole genome shotgun (WGS) entry which is preliminary data.</text>
</comment>
<keyword evidence="6" id="KW-0812">Transmembrane</keyword>
<keyword evidence="7" id="KW-0732">Signal</keyword>
<dbReference type="GO" id="GO:0009297">
    <property type="term" value="P:pilus assembly"/>
    <property type="evidence" value="ECO:0007669"/>
    <property type="project" value="InterPro"/>
</dbReference>
<dbReference type="Pfam" id="PF00577">
    <property type="entry name" value="Usher"/>
    <property type="match status" value="1"/>
</dbReference>
<dbReference type="SUPFAM" id="SSF141729">
    <property type="entry name" value="FimD N-terminal domain-like"/>
    <property type="match status" value="1"/>
</dbReference>
<reference evidence="12" key="1">
    <citation type="submission" date="2023-11" db="EMBL/GenBank/DDBJ databases">
        <title>Scandinavium wanjuensis sp. nov., isolated from lettuce South Korea.</title>
        <authorList>
            <person name="Park J."/>
            <person name="Park S."/>
            <person name="Oh K.K."/>
            <person name="Cho G.S."/>
            <person name="Franz C.M.A.P."/>
        </authorList>
    </citation>
    <scope>NUCLEOTIDE SEQUENCE</scope>
    <source>
        <strain evidence="12">V105_12</strain>
    </source>
</reference>
<evidence type="ECO:0000256" key="4">
    <source>
        <dbReference type="ARBA" id="ARBA00022452"/>
    </source>
</evidence>
<proteinExistence type="inferred from homology"/>
<dbReference type="GO" id="GO:0009279">
    <property type="term" value="C:cell outer membrane"/>
    <property type="evidence" value="ECO:0007669"/>
    <property type="project" value="UniProtKB-SubCell"/>
</dbReference>
<keyword evidence="4" id="KW-1134">Transmembrane beta strand</keyword>
<gene>
    <name evidence="12" type="ORF">SIL20_06970</name>
</gene>
<dbReference type="InterPro" id="IPR037224">
    <property type="entry name" value="PapC_N_sf"/>
</dbReference>
<comment type="similarity">
    <text evidence="2">Belongs to the fimbrial export usher family.</text>
</comment>
<dbReference type="InterPro" id="IPR043142">
    <property type="entry name" value="PapC-like_C_sf"/>
</dbReference>
<feature type="domain" description="PapC-like C-terminal" evidence="10">
    <location>
        <begin position="760"/>
        <end position="824"/>
    </location>
</feature>
<organism evidence="12 13">
    <name type="scientific">Scandinavium lactucae</name>
    <dbReference type="NCBI Taxonomy" id="3095028"/>
    <lineage>
        <taxon>Bacteria</taxon>
        <taxon>Pseudomonadati</taxon>
        <taxon>Pseudomonadota</taxon>
        <taxon>Gammaproteobacteria</taxon>
        <taxon>Enterobacterales</taxon>
        <taxon>Enterobacteriaceae</taxon>
        <taxon>Scandinavium</taxon>
    </lineage>
</organism>
<dbReference type="Proteomes" id="UP001282336">
    <property type="component" value="Unassembled WGS sequence"/>
</dbReference>
<comment type="subcellular location">
    <subcellularLocation>
        <location evidence="1">Cell outer membrane</location>
        <topology evidence="1">Multi-pass membrane protein</topology>
    </subcellularLocation>
</comment>
<evidence type="ECO:0000256" key="7">
    <source>
        <dbReference type="ARBA" id="ARBA00022729"/>
    </source>
</evidence>
<keyword evidence="5" id="KW-1029">Fimbrium biogenesis</keyword>
<dbReference type="FunFam" id="2.60.40.3110:FF:000001">
    <property type="entry name" value="Putative fimbrial outer membrane usher"/>
    <property type="match status" value="1"/>
</dbReference>
<dbReference type="Gene3D" id="2.60.40.3110">
    <property type="match status" value="1"/>
</dbReference>
<dbReference type="EMBL" id="JAWXRC010000022">
    <property type="protein sequence ID" value="MDX6031244.1"/>
    <property type="molecule type" value="Genomic_DNA"/>
</dbReference>
<dbReference type="AlphaFoldDB" id="A0AAJ2S705"/>
<accession>A0AAJ2S705</accession>
<keyword evidence="8" id="KW-0472">Membrane</keyword>
<evidence type="ECO:0000256" key="2">
    <source>
        <dbReference type="ARBA" id="ARBA00008064"/>
    </source>
</evidence>
<dbReference type="RefSeq" id="WP_319627822.1">
    <property type="nucleotide sequence ID" value="NZ_JAWXRB010000029.1"/>
</dbReference>
<dbReference type="Gene3D" id="2.60.40.2070">
    <property type="match status" value="1"/>
</dbReference>
<dbReference type="Gene3D" id="3.10.20.410">
    <property type="match status" value="1"/>
</dbReference>
<dbReference type="Gene3D" id="2.60.40.2610">
    <property type="entry name" value="Outer membrane usher protein FimD, plug domain"/>
    <property type="match status" value="1"/>
</dbReference>
<evidence type="ECO:0000256" key="3">
    <source>
        <dbReference type="ARBA" id="ARBA00022448"/>
    </source>
</evidence>
<keyword evidence="9" id="KW-0998">Cell outer membrane</keyword>
<dbReference type="Pfam" id="PF13954">
    <property type="entry name" value="PapC_N"/>
    <property type="match status" value="1"/>
</dbReference>
<evidence type="ECO:0000313" key="12">
    <source>
        <dbReference type="EMBL" id="MDX6031244.1"/>
    </source>
</evidence>
<evidence type="ECO:0000256" key="8">
    <source>
        <dbReference type="ARBA" id="ARBA00023136"/>
    </source>
</evidence>
<dbReference type="Pfam" id="PF13953">
    <property type="entry name" value="PapC_C"/>
    <property type="match status" value="1"/>
</dbReference>
<evidence type="ECO:0000256" key="6">
    <source>
        <dbReference type="ARBA" id="ARBA00022692"/>
    </source>
</evidence>
<dbReference type="GO" id="GO:0015473">
    <property type="term" value="F:fimbrial usher porin activity"/>
    <property type="evidence" value="ECO:0007669"/>
    <property type="project" value="InterPro"/>
</dbReference>